<name>A0A1Y0IR91_9BACL</name>
<dbReference type="InterPro" id="IPR001387">
    <property type="entry name" value="Cro/C1-type_HTH"/>
</dbReference>
<keyword evidence="3" id="KW-1185">Reference proteome</keyword>
<dbReference type="SMART" id="SM00530">
    <property type="entry name" value="HTH_XRE"/>
    <property type="match status" value="1"/>
</dbReference>
<dbReference type="Proteomes" id="UP000195437">
    <property type="component" value="Chromosome"/>
</dbReference>
<sequence>MSSVEHLSTPIGNIPIGRRIAEIMSEKGNAFSIRAFSSRIGISKDMLGRMISGERYISPSELEVIAKGLSISVNRVKQKDTVNKSNELRSLLENEKNFKRALELALELQEVAIGCSERFVILNDLGRVYYATRKYEEAHVTWTRAIGFAQTIADEYHDTEPLYKVMNNLLLSFTEIKDYVGLNATISAVKHQFERFPTRMGTLYYSAAVVAFHAQNYDEAKVKFLDALRIFENTGKSIQIGTLEHNVGYTEYKLGNFSSAKEYFERAVTTLENFDEAKIIAVKDYVKTLLKTNEKKKARMLIDESLNDLEEKLDLPTRKAQFLMLRAIVDSDITSAESVLMVENAPSNLKYLVCKFLMNHYKEIGDAENLMRYYVIAEEHCVNNSAIYDEAGLSG</sequence>
<accession>A0A1Y0IR91</accession>
<dbReference type="SMART" id="SM00028">
    <property type="entry name" value="TPR"/>
    <property type="match status" value="3"/>
</dbReference>
<dbReference type="OrthoDB" id="2381407at2"/>
<dbReference type="CDD" id="cd00093">
    <property type="entry name" value="HTH_XRE"/>
    <property type="match status" value="1"/>
</dbReference>
<dbReference type="PROSITE" id="PS50943">
    <property type="entry name" value="HTH_CROC1"/>
    <property type="match status" value="1"/>
</dbReference>
<evidence type="ECO:0000313" key="2">
    <source>
        <dbReference type="EMBL" id="ARU61965.1"/>
    </source>
</evidence>
<evidence type="ECO:0000259" key="1">
    <source>
        <dbReference type="PROSITE" id="PS50943"/>
    </source>
</evidence>
<reference evidence="3" key="1">
    <citation type="submission" date="2017-05" db="EMBL/GenBank/DDBJ databases">
        <authorList>
            <person name="Sung H."/>
        </authorList>
    </citation>
    <scope>NUCLEOTIDE SEQUENCE [LARGE SCALE GENOMIC DNA]</scope>
    <source>
        <strain evidence="3">AR23208</strain>
    </source>
</reference>
<dbReference type="Gene3D" id="1.25.40.10">
    <property type="entry name" value="Tetratricopeptide repeat domain"/>
    <property type="match status" value="1"/>
</dbReference>
<dbReference type="InterPro" id="IPR019734">
    <property type="entry name" value="TPR_rpt"/>
</dbReference>
<dbReference type="Pfam" id="PF13424">
    <property type="entry name" value="TPR_12"/>
    <property type="match status" value="1"/>
</dbReference>
<dbReference type="GO" id="GO:0003677">
    <property type="term" value="F:DNA binding"/>
    <property type="evidence" value="ECO:0007669"/>
    <property type="project" value="InterPro"/>
</dbReference>
<gene>
    <name evidence="2" type="ORF">CBW65_13845</name>
</gene>
<dbReference type="SUPFAM" id="SSF48452">
    <property type="entry name" value="TPR-like"/>
    <property type="match status" value="2"/>
</dbReference>
<protein>
    <recommendedName>
        <fullName evidence="1">HTH cro/C1-type domain-containing protein</fullName>
    </recommendedName>
</protein>
<dbReference type="Gene3D" id="1.10.260.40">
    <property type="entry name" value="lambda repressor-like DNA-binding domains"/>
    <property type="match status" value="1"/>
</dbReference>
<dbReference type="SUPFAM" id="SSF47413">
    <property type="entry name" value="lambda repressor-like DNA-binding domains"/>
    <property type="match status" value="1"/>
</dbReference>
<evidence type="ECO:0000313" key="3">
    <source>
        <dbReference type="Proteomes" id="UP000195437"/>
    </source>
</evidence>
<dbReference type="AlphaFoldDB" id="A0A1Y0IR91"/>
<dbReference type="InterPro" id="IPR010982">
    <property type="entry name" value="Lambda_DNA-bd_dom_sf"/>
</dbReference>
<dbReference type="KEGG" id="tum:CBW65_13845"/>
<dbReference type="InterPro" id="IPR011990">
    <property type="entry name" value="TPR-like_helical_dom_sf"/>
</dbReference>
<dbReference type="EMBL" id="CP021434">
    <property type="protein sequence ID" value="ARU61965.1"/>
    <property type="molecule type" value="Genomic_DNA"/>
</dbReference>
<organism evidence="2 3">
    <name type="scientific">Tumebacillus avium</name>
    <dbReference type="NCBI Taxonomy" id="1903704"/>
    <lineage>
        <taxon>Bacteria</taxon>
        <taxon>Bacillati</taxon>
        <taxon>Bacillota</taxon>
        <taxon>Bacilli</taxon>
        <taxon>Bacillales</taxon>
        <taxon>Alicyclobacillaceae</taxon>
        <taxon>Tumebacillus</taxon>
    </lineage>
</organism>
<proteinExistence type="predicted"/>
<feature type="domain" description="HTH cro/C1-type" evidence="1">
    <location>
        <begin position="32"/>
        <end position="76"/>
    </location>
</feature>
<dbReference type="RefSeq" id="WP_087457334.1">
    <property type="nucleotide sequence ID" value="NZ_CP021434.1"/>
</dbReference>